<dbReference type="eggNOG" id="ENOG50331BY">
    <property type="taxonomic scope" value="Bacteria"/>
</dbReference>
<feature type="chain" id="PRO_5001756146" evidence="1">
    <location>
        <begin position="23"/>
        <end position="134"/>
    </location>
</feature>
<reference evidence="2 3" key="1">
    <citation type="submission" date="2014-08" db="EMBL/GenBank/DDBJ databases">
        <title>Whole genome shotgun sequence of Rhizobium rubi NBRC 13261.</title>
        <authorList>
            <person name="Katano-Makiyama Y."/>
            <person name="Hosoyama A."/>
            <person name="Hashimoto M."/>
            <person name="Hosoyama Y."/>
            <person name="Noguchi M."/>
            <person name="Tsuchikane K."/>
            <person name="Uohara A."/>
            <person name="Ohji S."/>
            <person name="Ichikawa N."/>
            <person name="Kimura A."/>
            <person name="Yamazoe A."/>
            <person name="Fujita N."/>
        </authorList>
    </citation>
    <scope>NUCLEOTIDE SEQUENCE [LARGE SCALE GENOMIC DNA]</scope>
    <source>
        <strain evidence="2 3">NBRC 13261</strain>
    </source>
</reference>
<evidence type="ECO:0000256" key="1">
    <source>
        <dbReference type="SAM" id="SignalP"/>
    </source>
</evidence>
<dbReference type="AlphaFoldDB" id="A0A081CWZ1"/>
<organism evidence="2 3">
    <name type="scientific">Agrobacterium rubi TR3 = NBRC 13261</name>
    <dbReference type="NCBI Taxonomy" id="1368415"/>
    <lineage>
        <taxon>Bacteria</taxon>
        <taxon>Pseudomonadati</taxon>
        <taxon>Pseudomonadota</taxon>
        <taxon>Alphaproteobacteria</taxon>
        <taxon>Hyphomicrobiales</taxon>
        <taxon>Rhizobiaceae</taxon>
        <taxon>Rhizobium/Agrobacterium group</taxon>
        <taxon>Agrobacterium</taxon>
    </lineage>
</organism>
<gene>
    <name evidence="2" type="ORF">RRU01S_15_01120</name>
</gene>
<protein>
    <submittedName>
        <fullName evidence="2">Uncharacterized protein</fullName>
    </submittedName>
</protein>
<proteinExistence type="predicted"/>
<evidence type="ECO:0000313" key="2">
    <source>
        <dbReference type="EMBL" id="GAK71187.1"/>
    </source>
</evidence>
<feature type="signal peptide" evidence="1">
    <location>
        <begin position="1"/>
        <end position="22"/>
    </location>
</feature>
<comment type="caution">
    <text evidence="2">The sequence shown here is derived from an EMBL/GenBank/DDBJ whole genome shotgun (WGS) entry which is preliminary data.</text>
</comment>
<dbReference type="EMBL" id="BBJU01000015">
    <property type="protein sequence ID" value="GAK71187.1"/>
    <property type="molecule type" value="Genomic_DNA"/>
</dbReference>
<name>A0A081CWZ1_9HYPH</name>
<dbReference type="RefSeq" id="WP_081880069.1">
    <property type="nucleotide sequence ID" value="NZ_BBJU01000015.1"/>
</dbReference>
<dbReference type="OrthoDB" id="6227310at2"/>
<dbReference type="Proteomes" id="UP000028701">
    <property type="component" value="Unassembled WGS sequence"/>
</dbReference>
<accession>A0A081CWZ1</accession>
<keyword evidence="1" id="KW-0732">Signal</keyword>
<sequence>MSIIRVLVWAFALIASWSPSHAETESFYQDRFCAGMTKERVLPNGTRVDCLTDVFAIEVDWTHKWAEAIGQSLLYAAATGKQPEIILVCKVRQEACLKHSYLIEEATAHWKLPIKVWLCLPDDLTLSECRGQSG</sequence>
<evidence type="ECO:0000313" key="3">
    <source>
        <dbReference type="Proteomes" id="UP000028701"/>
    </source>
</evidence>